<feature type="compositionally biased region" description="Basic and acidic residues" evidence="1">
    <location>
        <begin position="94"/>
        <end position="103"/>
    </location>
</feature>
<reference evidence="3" key="1">
    <citation type="submission" date="2022-11" db="UniProtKB">
        <authorList>
            <consortium name="WormBaseParasite"/>
        </authorList>
    </citation>
    <scope>IDENTIFICATION</scope>
</reference>
<protein>
    <submittedName>
        <fullName evidence="3">Uncharacterized protein</fullName>
    </submittedName>
</protein>
<evidence type="ECO:0000313" key="2">
    <source>
        <dbReference type="Proteomes" id="UP000887566"/>
    </source>
</evidence>
<name>A0A914VP21_9BILA</name>
<keyword evidence="2" id="KW-1185">Reference proteome</keyword>
<accession>A0A914VP21</accession>
<feature type="compositionally biased region" description="Basic and acidic residues" evidence="1">
    <location>
        <begin position="112"/>
        <end position="134"/>
    </location>
</feature>
<organism evidence="2 3">
    <name type="scientific">Plectus sambesii</name>
    <dbReference type="NCBI Taxonomy" id="2011161"/>
    <lineage>
        <taxon>Eukaryota</taxon>
        <taxon>Metazoa</taxon>
        <taxon>Ecdysozoa</taxon>
        <taxon>Nematoda</taxon>
        <taxon>Chromadorea</taxon>
        <taxon>Plectida</taxon>
        <taxon>Plectina</taxon>
        <taxon>Plectoidea</taxon>
        <taxon>Plectidae</taxon>
        <taxon>Plectus</taxon>
    </lineage>
</organism>
<proteinExistence type="predicted"/>
<sequence length="134" mass="15380">MQRSNWECAWLKSAYRQSSLVFFVSAKSWERNRNLKWSHVAASAESQNNRHLPCRCPPTGKYAHLNRLCHITRDTEAMVHNGDSSDSDSSSSGSDKDHKAKDPNKKKKVKDHKSGDKKHKDGEKKHKEGEKKKH</sequence>
<feature type="compositionally biased region" description="Low complexity" evidence="1">
    <location>
        <begin position="82"/>
        <end position="93"/>
    </location>
</feature>
<feature type="region of interest" description="Disordered" evidence="1">
    <location>
        <begin position="79"/>
        <end position="134"/>
    </location>
</feature>
<dbReference type="AlphaFoldDB" id="A0A914VP21"/>
<dbReference type="WBParaSite" id="PSAMB.scaffold220size64422.g3611.t1">
    <property type="protein sequence ID" value="PSAMB.scaffold220size64422.g3611.t1"/>
    <property type="gene ID" value="PSAMB.scaffold220size64422.g3611"/>
</dbReference>
<dbReference type="Proteomes" id="UP000887566">
    <property type="component" value="Unplaced"/>
</dbReference>
<evidence type="ECO:0000313" key="3">
    <source>
        <dbReference type="WBParaSite" id="PSAMB.scaffold220size64422.g3611.t1"/>
    </source>
</evidence>
<evidence type="ECO:0000256" key="1">
    <source>
        <dbReference type="SAM" id="MobiDB-lite"/>
    </source>
</evidence>